<keyword evidence="3" id="KW-0805">Transcription regulation</keyword>
<dbReference type="InterPro" id="IPR039422">
    <property type="entry name" value="MarR/SlyA-like"/>
</dbReference>
<dbReference type="PANTHER" id="PTHR33164">
    <property type="entry name" value="TRANSCRIPTIONAL REGULATOR, MARR FAMILY"/>
    <property type="match status" value="1"/>
</dbReference>
<dbReference type="EMBL" id="AEPW01000106">
    <property type="protein sequence ID" value="EFU75416.1"/>
    <property type="molecule type" value="Genomic_DNA"/>
</dbReference>
<keyword evidence="5" id="KW-0804">Transcription</keyword>
<evidence type="ECO:0000256" key="3">
    <source>
        <dbReference type="ARBA" id="ARBA00023015"/>
    </source>
</evidence>
<evidence type="ECO:0000259" key="6">
    <source>
        <dbReference type="PROSITE" id="PS50995"/>
    </source>
</evidence>
<dbReference type="InterPro" id="IPR000835">
    <property type="entry name" value="HTH_MarR-typ"/>
</dbReference>
<dbReference type="PANTHER" id="PTHR33164:SF5">
    <property type="entry name" value="ORGANIC HYDROPEROXIDE RESISTANCE TRANSCRIPTIONAL REGULATOR"/>
    <property type="match status" value="1"/>
</dbReference>
<evidence type="ECO:0000256" key="4">
    <source>
        <dbReference type="ARBA" id="ARBA00023125"/>
    </source>
</evidence>
<reference evidence="7 8" key="1">
    <citation type="submission" date="2010-12" db="EMBL/GenBank/DDBJ databases">
        <authorList>
            <person name="Muzny D."/>
            <person name="Qin X."/>
            <person name="Deng J."/>
            <person name="Jiang H."/>
            <person name="Liu Y."/>
            <person name="Qu J."/>
            <person name="Song X.-Z."/>
            <person name="Zhang L."/>
            <person name="Thornton R."/>
            <person name="Coyle M."/>
            <person name="Francisco L."/>
            <person name="Jackson L."/>
            <person name="Javaid M."/>
            <person name="Korchina V."/>
            <person name="Kovar C."/>
            <person name="Mata R."/>
            <person name="Mathew T."/>
            <person name="Ngo R."/>
            <person name="Nguyen L."/>
            <person name="Nguyen N."/>
            <person name="Okwuonu G."/>
            <person name="Ongeri F."/>
            <person name="Pham C."/>
            <person name="Simmons D."/>
            <person name="Wilczek-Boney K."/>
            <person name="Hale W."/>
            <person name="Jakkamsetti A."/>
            <person name="Pham P."/>
            <person name="Ruth R."/>
            <person name="San Lucas F."/>
            <person name="Warren J."/>
            <person name="Zhang J."/>
            <person name="Zhao Z."/>
            <person name="Zhou C."/>
            <person name="Zhu D."/>
            <person name="Lee S."/>
            <person name="Bess C."/>
            <person name="Blankenburg K."/>
            <person name="Forbes L."/>
            <person name="Fu Q."/>
            <person name="Gubbala S."/>
            <person name="Hirani K."/>
            <person name="Jayaseelan J.C."/>
            <person name="Lara F."/>
            <person name="Munidasa M."/>
            <person name="Palculict T."/>
            <person name="Patil S."/>
            <person name="Pu L.-L."/>
            <person name="Saada N."/>
            <person name="Tang L."/>
            <person name="Weissenberger G."/>
            <person name="Zhu Y."/>
            <person name="Hemphill L."/>
            <person name="Shang Y."/>
            <person name="Youmans B."/>
            <person name="Ayvaz T."/>
            <person name="Ross M."/>
            <person name="Santibanez J."/>
            <person name="Aqrawi P."/>
            <person name="Gross S."/>
            <person name="Joshi V."/>
            <person name="Fowler G."/>
            <person name="Nazareth L."/>
            <person name="Reid J."/>
            <person name="Worley K."/>
            <person name="Petrosino J."/>
            <person name="Highlander S."/>
            <person name="Gibbs R."/>
        </authorList>
    </citation>
    <scope>NUCLEOTIDE SEQUENCE [LARGE SCALE GENOMIC DNA]</scope>
    <source>
        <strain evidence="7 8">DSM 3986</strain>
    </source>
</reference>
<feature type="domain" description="HTH marR-type" evidence="6">
    <location>
        <begin position="11"/>
        <end position="141"/>
    </location>
</feature>
<dbReference type="HOGENOM" id="CLU_083287_3_2_9"/>
<dbReference type="SMART" id="SM00347">
    <property type="entry name" value="HTH_MARR"/>
    <property type="match status" value="1"/>
</dbReference>
<evidence type="ECO:0000256" key="5">
    <source>
        <dbReference type="ARBA" id="ARBA00023163"/>
    </source>
</evidence>
<dbReference type="PRINTS" id="PR00598">
    <property type="entry name" value="HTHMARR"/>
</dbReference>
<dbReference type="InterPro" id="IPR055166">
    <property type="entry name" value="Transc_reg_Sar_Rot_HTH"/>
</dbReference>
<proteinExistence type="predicted"/>
<sequence length="147" mass="16998">MADKYDSLKLENQLCFPLYACSKEIVRRYKTYLDKLDLTYTQYIVMMVMWEEKELNVKELGDKLFLDSGTLTPVLKKLEAKGYVTRERSKIDERTLIVTLTEGGKELRESAVGIPVGMRGCLKLSDEEMIQLRTMLGKILSDMEDLE</sequence>
<dbReference type="GO" id="GO:0003677">
    <property type="term" value="F:DNA binding"/>
    <property type="evidence" value="ECO:0007669"/>
    <property type="project" value="UniProtKB-KW"/>
</dbReference>
<dbReference type="AlphaFoldDB" id="E6LS39"/>
<dbReference type="InterPro" id="IPR036388">
    <property type="entry name" value="WH-like_DNA-bd_sf"/>
</dbReference>
<dbReference type="FunFam" id="1.10.10.10:FF:000163">
    <property type="entry name" value="MarR family transcriptional regulator"/>
    <property type="match status" value="1"/>
</dbReference>
<dbReference type="GO" id="GO:0005737">
    <property type="term" value="C:cytoplasm"/>
    <property type="evidence" value="ECO:0007669"/>
    <property type="project" value="UniProtKB-SubCell"/>
</dbReference>
<dbReference type="Proteomes" id="UP000003434">
    <property type="component" value="Unassembled WGS sequence"/>
</dbReference>
<dbReference type="RefSeq" id="WP_008752533.1">
    <property type="nucleotide sequence ID" value="NZ_GL622296.1"/>
</dbReference>
<dbReference type="eggNOG" id="COG1846">
    <property type="taxonomic scope" value="Bacteria"/>
</dbReference>
<name>E6LS39_9FIRM</name>
<protein>
    <submittedName>
        <fullName evidence="7">Organic hydroperoxide resistance transcriptional regulator</fullName>
    </submittedName>
</protein>
<comment type="subcellular location">
    <subcellularLocation>
        <location evidence="1">Cytoplasm</location>
    </subcellularLocation>
</comment>
<evidence type="ECO:0000313" key="7">
    <source>
        <dbReference type="EMBL" id="EFU75416.1"/>
    </source>
</evidence>
<keyword evidence="2" id="KW-0963">Cytoplasm</keyword>
<dbReference type="InterPro" id="IPR036390">
    <property type="entry name" value="WH_DNA-bd_sf"/>
</dbReference>
<organism evidence="7 8">
    <name type="scientific">Lachnoanaerobaculum saburreum DSM 3986</name>
    <dbReference type="NCBI Taxonomy" id="887325"/>
    <lineage>
        <taxon>Bacteria</taxon>
        <taxon>Bacillati</taxon>
        <taxon>Bacillota</taxon>
        <taxon>Clostridia</taxon>
        <taxon>Lachnospirales</taxon>
        <taxon>Lachnospiraceae</taxon>
        <taxon>Lachnoanaerobaculum</taxon>
    </lineage>
</organism>
<evidence type="ECO:0000256" key="1">
    <source>
        <dbReference type="ARBA" id="ARBA00004496"/>
    </source>
</evidence>
<dbReference type="PROSITE" id="PS50995">
    <property type="entry name" value="HTH_MARR_2"/>
    <property type="match status" value="1"/>
</dbReference>
<dbReference type="Gene3D" id="1.10.10.10">
    <property type="entry name" value="Winged helix-like DNA-binding domain superfamily/Winged helix DNA-binding domain"/>
    <property type="match status" value="1"/>
</dbReference>
<gene>
    <name evidence="7" type="primary">ohrR</name>
    <name evidence="7" type="ORF">HMPREF0381_2774</name>
</gene>
<evidence type="ECO:0000256" key="2">
    <source>
        <dbReference type="ARBA" id="ARBA00022490"/>
    </source>
</evidence>
<evidence type="ECO:0000313" key="8">
    <source>
        <dbReference type="Proteomes" id="UP000003434"/>
    </source>
</evidence>
<accession>E6LS39</accession>
<dbReference type="SUPFAM" id="SSF46785">
    <property type="entry name" value="Winged helix' DNA-binding domain"/>
    <property type="match status" value="1"/>
</dbReference>
<dbReference type="GO" id="GO:0003700">
    <property type="term" value="F:DNA-binding transcription factor activity"/>
    <property type="evidence" value="ECO:0007669"/>
    <property type="project" value="InterPro"/>
</dbReference>
<dbReference type="GO" id="GO:0006950">
    <property type="term" value="P:response to stress"/>
    <property type="evidence" value="ECO:0007669"/>
    <property type="project" value="TreeGrafter"/>
</dbReference>
<comment type="caution">
    <text evidence="7">The sequence shown here is derived from an EMBL/GenBank/DDBJ whole genome shotgun (WGS) entry which is preliminary data.</text>
</comment>
<keyword evidence="4" id="KW-0238">DNA-binding</keyword>
<dbReference type="Pfam" id="PF22381">
    <property type="entry name" value="Staph_reg_Sar_Rot"/>
    <property type="match status" value="1"/>
</dbReference>